<protein>
    <submittedName>
        <fullName evidence="1">Uncharacterized protein</fullName>
    </submittedName>
</protein>
<organism evidence="1 2">
    <name type="scientific">Kitasatospora cheerisanensis KCTC 2395</name>
    <dbReference type="NCBI Taxonomy" id="1348663"/>
    <lineage>
        <taxon>Bacteria</taxon>
        <taxon>Bacillati</taxon>
        <taxon>Actinomycetota</taxon>
        <taxon>Actinomycetes</taxon>
        <taxon>Kitasatosporales</taxon>
        <taxon>Streptomycetaceae</taxon>
        <taxon>Kitasatospora</taxon>
    </lineage>
</organism>
<dbReference type="PATRIC" id="fig|1348663.4.peg.2537"/>
<evidence type="ECO:0000313" key="1">
    <source>
        <dbReference type="EMBL" id="KDN85612.1"/>
    </source>
</evidence>
<dbReference type="EMBL" id="JNBY01000081">
    <property type="protein sequence ID" value="KDN85612.1"/>
    <property type="molecule type" value="Genomic_DNA"/>
</dbReference>
<evidence type="ECO:0000313" key="2">
    <source>
        <dbReference type="Proteomes" id="UP000027178"/>
    </source>
</evidence>
<dbReference type="AlphaFoldDB" id="A0A066YWK8"/>
<sequence length="78" mass="8269">MVNHLGGALEDSGFGDASVHAIRGFLVKQLPTVVARDRAYAYLGVAGVVNVDSRGFPEGWDVEVAELIDQHFGVLATS</sequence>
<dbReference type="Proteomes" id="UP000027178">
    <property type="component" value="Unassembled WGS sequence"/>
</dbReference>
<reference evidence="1 2" key="1">
    <citation type="submission" date="2014-05" db="EMBL/GenBank/DDBJ databases">
        <title>Draft Genome Sequence of Kitasatospora cheerisanensis KCTC 2395.</title>
        <authorList>
            <person name="Nam D.H."/>
        </authorList>
    </citation>
    <scope>NUCLEOTIDE SEQUENCE [LARGE SCALE GENOMIC DNA]</scope>
    <source>
        <strain evidence="1 2">KCTC 2395</strain>
    </source>
</reference>
<proteinExistence type="predicted"/>
<name>A0A066YWK8_9ACTN</name>
<dbReference type="HOGENOM" id="CLU_2617309_0_0_11"/>
<comment type="caution">
    <text evidence="1">The sequence shown here is derived from an EMBL/GenBank/DDBJ whole genome shotgun (WGS) entry which is preliminary data.</text>
</comment>
<gene>
    <name evidence="1" type="ORF">KCH_26290</name>
</gene>
<accession>A0A066YWK8</accession>
<keyword evidence="2" id="KW-1185">Reference proteome</keyword>